<dbReference type="PANTHER" id="PTHR33481:SF1">
    <property type="entry name" value="ENDONUCLEASE_EXONUCLEASE_PHOSPHATASE DOMAIN-CONTAINING PROTEIN-RELATED"/>
    <property type="match status" value="1"/>
</dbReference>
<feature type="region of interest" description="Disordered" evidence="1">
    <location>
        <begin position="502"/>
        <end position="524"/>
    </location>
</feature>
<gene>
    <name evidence="3" type="ORF">HRG_03395</name>
</gene>
<evidence type="ECO:0000256" key="1">
    <source>
        <dbReference type="SAM" id="MobiDB-lite"/>
    </source>
</evidence>
<feature type="domain" description="Reverse transcriptase" evidence="2">
    <location>
        <begin position="1"/>
        <end position="184"/>
    </location>
</feature>
<dbReference type="OrthoDB" id="4842715at2759"/>
<accession>A0A9P8N1Z3</accession>
<keyword evidence="4" id="KW-1185">Reference proteome</keyword>
<dbReference type="RefSeq" id="XP_044722892.1">
    <property type="nucleotide sequence ID" value="XM_044861866.1"/>
</dbReference>
<keyword evidence="3" id="KW-0808">Transferase</keyword>
<dbReference type="GO" id="GO:0003964">
    <property type="term" value="F:RNA-directed DNA polymerase activity"/>
    <property type="evidence" value="ECO:0007669"/>
    <property type="project" value="UniProtKB-KW"/>
</dbReference>
<keyword evidence="3" id="KW-0548">Nucleotidyltransferase</keyword>
<dbReference type="PANTHER" id="PTHR33481">
    <property type="entry name" value="REVERSE TRANSCRIPTASE"/>
    <property type="match status" value="1"/>
</dbReference>
<protein>
    <submittedName>
        <fullName evidence="3">Reverse transcriptase (RNA-dependent DNA polymerase) domain-containing protein</fullName>
    </submittedName>
</protein>
<sequence length="555" mass="60946">MLLQEQTYMVWRTGKVLSLTSFDIKGAYNGVCKERVLERMKRGGYQIDWWIGGMRSAPGRTASVVVSGHTSEQRVLPQAGLPQGSPLSPIALLFFNADLVQRRINAKGGVRALVDDYSLSLEGIQSIIAEALQWERCSGATFEADKTTVIHFTRAMERTCDTPFMTKGQEVIPKSSVKLLGVVMGTKPIGLRTLPKTHPLASSKVKASKRLVSSMRRIASMIAESDTERMEIIHEYSLAPRNDRVVGERDQIQVVKPNDVEEEGGVVHDTSLNSTSEVLASYSVTLGSRDEQNPYIAEIAAVAMALASWTASPRFDDHDEQLLGIGGNQAGTPTVWPVHNPTDIRPHRCNRVRVGEKYACQTIVYIFSNPAPEALIMQLTNQCLDAALALMSSHVKAYQHHGELLLGLYLYDYVSLVRLKRDSNDGSCAGWGGPVEDGRPPGRRWVQVLRRPGKQATFFLCEEMGDINSIRARARKALAPRIGCLINNVQLLRRPAEDAERDAKRWASSSGDGHPTVGHVGTDDAGAESTVMYQSNSIGNATRLIDVVRGAVDSN</sequence>
<dbReference type="PROSITE" id="PS50878">
    <property type="entry name" value="RT_POL"/>
    <property type="match status" value="1"/>
</dbReference>
<dbReference type="InterPro" id="IPR000477">
    <property type="entry name" value="RT_dom"/>
</dbReference>
<keyword evidence="3" id="KW-0695">RNA-directed DNA polymerase</keyword>
<comment type="caution">
    <text evidence="3">The sequence shown here is derived from an EMBL/GenBank/DDBJ whole genome shotgun (WGS) entry which is preliminary data.</text>
</comment>
<evidence type="ECO:0000259" key="2">
    <source>
        <dbReference type="PROSITE" id="PS50878"/>
    </source>
</evidence>
<name>A0A9P8N1Z3_9HYPO</name>
<evidence type="ECO:0000313" key="4">
    <source>
        <dbReference type="Proteomes" id="UP000824596"/>
    </source>
</evidence>
<dbReference type="AlphaFoldDB" id="A0A9P8N1Z3"/>
<evidence type="ECO:0000313" key="3">
    <source>
        <dbReference type="EMBL" id="KAH0965379.1"/>
    </source>
</evidence>
<organism evidence="3 4">
    <name type="scientific">Hirsutella rhossiliensis</name>
    <dbReference type="NCBI Taxonomy" id="111463"/>
    <lineage>
        <taxon>Eukaryota</taxon>
        <taxon>Fungi</taxon>
        <taxon>Dikarya</taxon>
        <taxon>Ascomycota</taxon>
        <taxon>Pezizomycotina</taxon>
        <taxon>Sordariomycetes</taxon>
        <taxon>Hypocreomycetidae</taxon>
        <taxon>Hypocreales</taxon>
        <taxon>Ophiocordycipitaceae</taxon>
        <taxon>Hirsutella</taxon>
    </lineage>
</organism>
<dbReference type="Proteomes" id="UP000824596">
    <property type="component" value="Unassembled WGS sequence"/>
</dbReference>
<reference evidence="3" key="1">
    <citation type="submission" date="2021-09" db="EMBL/GenBank/DDBJ databases">
        <title>A high-quality genome of the endoparasitic fungus Hirsutella rhossiliensis with a comparison of Hirsutella genomes reveals transposable elements contributing to genome size variation.</title>
        <authorList>
            <person name="Lin R."/>
            <person name="Jiao Y."/>
            <person name="Sun X."/>
            <person name="Ling J."/>
            <person name="Xie B."/>
            <person name="Cheng X."/>
        </authorList>
    </citation>
    <scope>NUCLEOTIDE SEQUENCE</scope>
    <source>
        <strain evidence="3">HR02</strain>
    </source>
</reference>
<dbReference type="Pfam" id="PF00078">
    <property type="entry name" value="RVT_1"/>
    <property type="match status" value="1"/>
</dbReference>
<dbReference type="GeneID" id="68352524"/>
<dbReference type="EMBL" id="JAIZPD010000003">
    <property type="protein sequence ID" value="KAH0965379.1"/>
    <property type="molecule type" value="Genomic_DNA"/>
</dbReference>
<proteinExistence type="predicted"/>